<dbReference type="VEuPathDB" id="TriTrypDB:LPMP_160410"/>
<dbReference type="OrthoDB" id="261310at2759"/>
<feature type="transmembrane region" description="Helical" evidence="1">
    <location>
        <begin position="15"/>
        <end position="39"/>
    </location>
</feature>
<evidence type="ECO:0000256" key="1">
    <source>
        <dbReference type="SAM" id="Phobius"/>
    </source>
</evidence>
<keyword evidence="1" id="KW-0472">Membrane</keyword>
<dbReference type="Proteomes" id="UP000063063">
    <property type="component" value="Chromosome 16"/>
</dbReference>
<dbReference type="eggNOG" id="ENOG502SISR">
    <property type="taxonomic scope" value="Eukaryota"/>
</dbReference>
<evidence type="ECO:0008006" key="4">
    <source>
        <dbReference type="Google" id="ProtNLM"/>
    </source>
</evidence>
<dbReference type="AlphaFoldDB" id="A0A088RM43"/>
<sequence>MAPPSSFLWFVLRRLRYAVLFSIALLVLLYAISSMYYVVRVSVIQNPTPFVQIERDTDGPTQPLMSPAVPMSKDTAASLSVAEGGEATLRSARHCNSNPPYTHMYKVLRPGTPMIKQCLRNPTLPADVPLCSNDAGHASAERCGGLCDAVPLRQRYVLDKLQLGMSYMIRLSFLGPPSVGFDLVLYQVRRSSVVRFVEGNDDVAGVPSPRVRGWAEEPQDTELLVFVTSRDNALEFSMEENVWVDRADIDSTASDSNFDATTMHGVIRAASDTNDPFVPVVEVQPRALSIPVDAYRLPLVCFNMELEQLGSFFLPSMAVPLAAYVVWALVFVGYLGIYTFVSSGIAGGEGAKQHLD</sequence>
<dbReference type="RefSeq" id="XP_010697568.1">
    <property type="nucleotide sequence ID" value="XM_010699266.1"/>
</dbReference>
<feature type="transmembrane region" description="Helical" evidence="1">
    <location>
        <begin position="312"/>
        <end position="337"/>
    </location>
</feature>
<keyword evidence="1" id="KW-0812">Transmembrane</keyword>
<evidence type="ECO:0000313" key="3">
    <source>
        <dbReference type="Proteomes" id="UP000063063"/>
    </source>
</evidence>
<dbReference type="EMBL" id="CP009385">
    <property type="protein sequence ID" value="AIN96915.1"/>
    <property type="molecule type" value="Genomic_DNA"/>
</dbReference>
<name>A0A088RM43_LEIPA</name>
<dbReference type="GeneID" id="22573618"/>
<accession>A0A088RM43</accession>
<gene>
    <name evidence="2" type="ORF">LPMP_160410</name>
</gene>
<proteinExistence type="predicted"/>
<dbReference type="VEuPathDB" id="TriTrypDB:LPAL13_160008300"/>
<keyword evidence="1" id="KW-1133">Transmembrane helix</keyword>
<keyword evidence="3" id="KW-1185">Reference proteome</keyword>
<protein>
    <recommendedName>
        <fullName evidence="4">Transmembrane protein</fullName>
    </recommendedName>
</protein>
<reference evidence="2 3" key="1">
    <citation type="journal article" date="2015" name="Sci. Rep.">
        <title>The genome of Leishmania panamensis: insights into genomics of the L. (Viannia) subgenus.</title>
        <authorList>
            <person name="Llanes A."/>
            <person name="Restrepo C.M."/>
            <person name="Vecchio G.D."/>
            <person name="Anguizola F.J."/>
            <person name="Lleonart R."/>
        </authorList>
    </citation>
    <scope>NUCLEOTIDE SEQUENCE [LARGE SCALE GENOMIC DNA]</scope>
    <source>
        <strain evidence="2 3">MHOM/PA/94/PSC-1</strain>
    </source>
</reference>
<organism evidence="2 3">
    <name type="scientific">Leishmania panamensis</name>
    <dbReference type="NCBI Taxonomy" id="5679"/>
    <lineage>
        <taxon>Eukaryota</taxon>
        <taxon>Discoba</taxon>
        <taxon>Euglenozoa</taxon>
        <taxon>Kinetoplastea</taxon>
        <taxon>Metakinetoplastina</taxon>
        <taxon>Trypanosomatida</taxon>
        <taxon>Trypanosomatidae</taxon>
        <taxon>Leishmaniinae</taxon>
        <taxon>Leishmania</taxon>
        <taxon>Leishmania guyanensis species complex</taxon>
    </lineage>
</organism>
<evidence type="ECO:0000313" key="2">
    <source>
        <dbReference type="EMBL" id="AIN96915.1"/>
    </source>
</evidence>
<dbReference type="KEGG" id="lpan:LPMP_160410"/>